<evidence type="ECO:0000313" key="2">
    <source>
        <dbReference type="Proteomes" id="UP000623090"/>
    </source>
</evidence>
<accession>A0ABX2AC18</accession>
<dbReference type="Proteomes" id="UP000623090">
    <property type="component" value="Unassembled WGS sequence"/>
</dbReference>
<keyword evidence="2" id="KW-1185">Reference proteome</keyword>
<protein>
    <submittedName>
        <fullName evidence="1">Uncharacterized protein</fullName>
    </submittedName>
</protein>
<reference evidence="1 2" key="1">
    <citation type="journal article" date="2020" name="Microorganisms">
        <title>Description of Komagataeibacter melaceti sp. nov. and Komagataeibacter melomenusus sp. nov. Isolated from Apple Cider Vinegar.</title>
        <authorList>
            <person name="Maric L."/>
            <person name="Cleenwerck I."/>
            <person name="Accetto T."/>
            <person name="Vandamme P."/>
            <person name="Trcek J."/>
        </authorList>
    </citation>
    <scope>NUCLEOTIDE SEQUENCE [LARGE SCALE GENOMIC DNA]</scope>
    <source>
        <strain evidence="1 2">AV436</strain>
    </source>
</reference>
<gene>
    <name evidence="1" type="ORF">HNW77_02925</name>
</gene>
<dbReference type="RefSeq" id="WP_172155216.1">
    <property type="nucleotide sequence ID" value="NZ_JABJWC010000004.1"/>
</dbReference>
<organism evidence="1 2">
    <name type="scientific">Komagataeibacter melomenusus</name>
    <dbReference type="NCBI Taxonomy" id="2766578"/>
    <lineage>
        <taxon>Bacteria</taxon>
        <taxon>Pseudomonadati</taxon>
        <taxon>Pseudomonadota</taxon>
        <taxon>Alphaproteobacteria</taxon>
        <taxon>Acetobacterales</taxon>
        <taxon>Acetobacteraceae</taxon>
        <taxon>Komagataeibacter</taxon>
    </lineage>
</organism>
<proteinExistence type="predicted"/>
<dbReference type="EMBL" id="JABJWC010000004">
    <property type="protein sequence ID" value="NPC65377.1"/>
    <property type="molecule type" value="Genomic_DNA"/>
</dbReference>
<comment type="caution">
    <text evidence="1">The sequence shown here is derived from an EMBL/GenBank/DDBJ whole genome shotgun (WGS) entry which is preliminary data.</text>
</comment>
<name>A0ABX2AC18_9PROT</name>
<evidence type="ECO:0000313" key="1">
    <source>
        <dbReference type="EMBL" id="NPC65377.1"/>
    </source>
</evidence>
<sequence>MSAQGTDLRGLDIAQPVLDDMRRPVCRFGLILHTSAHARLALLWQRNHHEAGLKSGGPTDGLFHDRNMRADNSEILFSVSDALLNTRKNWPETSNYMFQNRNQLISDN</sequence>